<proteinExistence type="predicted"/>
<dbReference type="GO" id="GO:0004386">
    <property type="term" value="F:helicase activity"/>
    <property type="evidence" value="ECO:0007669"/>
    <property type="project" value="UniProtKB-KW"/>
</dbReference>
<keyword evidence="1" id="KW-0067">ATP-binding</keyword>
<accession>A0A2W4XUM4</accession>
<evidence type="ECO:0000313" key="1">
    <source>
        <dbReference type="EMBL" id="PZO61300.1"/>
    </source>
</evidence>
<keyword evidence="1" id="KW-0347">Helicase</keyword>
<dbReference type="Proteomes" id="UP000249794">
    <property type="component" value="Unassembled WGS sequence"/>
</dbReference>
<reference evidence="2" key="1">
    <citation type="submission" date="2018-04" db="EMBL/GenBank/DDBJ databases">
        <authorList>
            <person name="Cornet L."/>
        </authorList>
    </citation>
    <scope>NUCLEOTIDE SEQUENCE [LARGE SCALE GENOMIC DNA]</scope>
</reference>
<organism evidence="1 2">
    <name type="scientific">Phormidesmis priestleyi</name>
    <dbReference type="NCBI Taxonomy" id="268141"/>
    <lineage>
        <taxon>Bacteria</taxon>
        <taxon>Bacillati</taxon>
        <taxon>Cyanobacteriota</taxon>
        <taxon>Cyanophyceae</taxon>
        <taxon>Leptolyngbyales</taxon>
        <taxon>Leptolyngbyaceae</taxon>
        <taxon>Phormidesmis</taxon>
    </lineage>
</organism>
<keyword evidence="1" id="KW-0378">Hydrolase</keyword>
<evidence type="ECO:0000313" key="2">
    <source>
        <dbReference type="Proteomes" id="UP000249794"/>
    </source>
</evidence>
<protein>
    <submittedName>
        <fullName evidence="1">Replication restart DNA helicase PriA</fullName>
    </submittedName>
</protein>
<name>A0A2W4XUM4_9CYAN</name>
<reference evidence="1 2" key="2">
    <citation type="submission" date="2018-06" db="EMBL/GenBank/DDBJ databases">
        <title>Metagenomic assembly of (sub)arctic Cyanobacteria and their associated microbiome from non-axenic cultures.</title>
        <authorList>
            <person name="Baurain D."/>
        </authorList>
    </citation>
    <scope>NUCLEOTIDE SEQUENCE [LARGE SCALE GENOMIC DNA]</scope>
    <source>
        <strain evidence="1">ULC027bin1</strain>
    </source>
</reference>
<dbReference type="AlphaFoldDB" id="A0A2W4XUM4"/>
<gene>
    <name evidence="1" type="ORF">DCF15_00455</name>
</gene>
<keyword evidence="1" id="KW-0547">Nucleotide-binding</keyword>
<dbReference type="EMBL" id="QBMP01000002">
    <property type="protein sequence ID" value="PZO61300.1"/>
    <property type="molecule type" value="Genomic_DNA"/>
</dbReference>
<comment type="caution">
    <text evidence="1">The sequence shown here is derived from an EMBL/GenBank/DDBJ whole genome shotgun (WGS) entry which is preliminary data.</text>
</comment>
<sequence>MQKVHCPTCGGSAERYHLVEEGSLSRRIVRTQCSHCDYLMTLCADTGRVIEAYAPSFTPAAFASIAPAMG</sequence>